<comment type="similarity">
    <text evidence="2">Belongs to the 2H phosphoesterase superfamily. ThpR family.</text>
</comment>
<evidence type="ECO:0000256" key="1">
    <source>
        <dbReference type="ARBA" id="ARBA00022801"/>
    </source>
</evidence>
<comment type="caution">
    <text evidence="3">The sequence shown here is derived from an EMBL/GenBank/DDBJ whole genome shotgun (WGS) entry which is preliminary data.</text>
</comment>
<feature type="active site" description="Proton donor" evidence="2">
    <location>
        <position position="38"/>
    </location>
</feature>
<reference evidence="3 4" key="1">
    <citation type="submission" date="2024-01" db="EMBL/GenBank/DDBJ databases">
        <title>Hyphobacterium bacterium isolated from marine sediment.</title>
        <authorList>
            <person name="Zhao S."/>
        </authorList>
    </citation>
    <scope>NUCLEOTIDE SEQUENCE [LARGE SCALE GENOMIC DNA]</scope>
    <source>
        <strain evidence="3 4">Y60-23</strain>
    </source>
</reference>
<comment type="catalytic activity">
    <reaction evidence="2">
        <text>a 3'-end 2',3'-cyclophospho-ribonucleotide-RNA + H2O = a 3'-end 2'-phospho-ribonucleotide-RNA + H(+)</text>
        <dbReference type="Rhea" id="RHEA:11828"/>
        <dbReference type="Rhea" id="RHEA-COMP:10464"/>
        <dbReference type="Rhea" id="RHEA-COMP:17353"/>
        <dbReference type="ChEBI" id="CHEBI:15377"/>
        <dbReference type="ChEBI" id="CHEBI:15378"/>
        <dbReference type="ChEBI" id="CHEBI:83064"/>
        <dbReference type="ChEBI" id="CHEBI:173113"/>
        <dbReference type="EC" id="3.1.4.58"/>
    </reaction>
</comment>
<dbReference type="EC" id="3.1.4.58" evidence="2"/>
<dbReference type="NCBIfam" id="TIGR02258">
    <property type="entry name" value="2_5_ligase"/>
    <property type="match status" value="1"/>
</dbReference>
<dbReference type="EMBL" id="JAZDRO010000001">
    <property type="protein sequence ID" value="MEE2565554.1"/>
    <property type="molecule type" value="Genomic_DNA"/>
</dbReference>
<name>A0ABU7LVK2_9PROT</name>
<evidence type="ECO:0000313" key="3">
    <source>
        <dbReference type="EMBL" id="MEE2565554.1"/>
    </source>
</evidence>
<dbReference type="PANTHER" id="PTHR35561">
    <property type="entry name" value="RNA 2',3'-CYCLIC PHOSPHODIESTERASE"/>
    <property type="match status" value="1"/>
</dbReference>
<dbReference type="SUPFAM" id="SSF55144">
    <property type="entry name" value="LigT-like"/>
    <property type="match status" value="1"/>
</dbReference>
<sequence length="179" mass="20104">MSLRLFAALPIPDVIAERLIGLQKGVPGARWRPRENLHLTLRFFGEVSEDVAEDLDGELACVRAKPFEISLKGAGSFGGASPHALWMGVEAHPSLIMLAKACERAARRAGLKAESRRYMPHVTMAYLNKTELDRVKAFERRCALFKTPAFTVDRFHLYSSLPRSHEPNLYRIEAEYPLG</sequence>
<evidence type="ECO:0000256" key="2">
    <source>
        <dbReference type="HAMAP-Rule" id="MF_01940"/>
    </source>
</evidence>
<dbReference type="HAMAP" id="MF_01940">
    <property type="entry name" value="RNA_CPDase"/>
    <property type="match status" value="1"/>
</dbReference>
<keyword evidence="4" id="KW-1185">Reference proteome</keyword>
<dbReference type="InterPro" id="IPR009097">
    <property type="entry name" value="Cyclic_Pdiesterase"/>
</dbReference>
<protein>
    <recommendedName>
        <fullName evidence="2">RNA 2',3'-cyclic phosphodiesterase</fullName>
        <shortName evidence="2">RNA 2',3'-CPDase</shortName>
        <ecNumber evidence="2">3.1.4.58</ecNumber>
    </recommendedName>
</protein>
<keyword evidence="1 2" id="KW-0378">Hydrolase</keyword>
<dbReference type="Pfam" id="PF13563">
    <property type="entry name" value="2_5_RNA_ligase2"/>
    <property type="match status" value="1"/>
</dbReference>
<comment type="function">
    <text evidence="2">Hydrolyzes RNA 2',3'-cyclic phosphodiester to an RNA 2'-phosphomonoester.</text>
</comment>
<dbReference type="InterPro" id="IPR004175">
    <property type="entry name" value="RNA_CPDase"/>
</dbReference>
<proteinExistence type="inferred from homology"/>
<accession>A0ABU7LVK2</accession>
<gene>
    <name evidence="3" type="primary">thpR</name>
    <name evidence="3" type="ORF">V0U35_02580</name>
</gene>
<feature type="active site" description="Proton acceptor" evidence="2">
    <location>
        <position position="121"/>
    </location>
</feature>
<dbReference type="PANTHER" id="PTHR35561:SF1">
    <property type="entry name" value="RNA 2',3'-CYCLIC PHOSPHODIESTERASE"/>
    <property type="match status" value="1"/>
</dbReference>
<dbReference type="RefSeq" id="WP_330195089.1">
    <property type="nucleotide sequence ID" value="NZ_JAZDRO010000001.1"/>
</dbReference>
<dbReference type="Gene3D" id="3.90.1140.10">
    <property type="entry name" value="Cyclic phosphodiesterase"/>
    <property type="match status" value="1"/>
</dbReference>
<evidence type="ECO:0000313" key="4">
    <source>
        <dbReference type="Proteomes" id="UP001310692"/>
    </source>
</evidence>
<organism evidence="3 4">
    <name type="scientific">Hyphobacterium marinum</name>
    <dbReference type="NCBI Taxonomy" id="3116574"/>
    <lineage>
        <taxon>Bacteria</taxon>
        <taxon>Pseudomonadati</taxon>
        <taxon>Pseudomonadota</taxon>
        <taxon>Alphaproteobacteria</taxon>
        <taxon>Maricaulales</taxon>
        <taxon>Maricaulaceae</taxon>
        <taxon>Hyphobacterium</taxon>
    </lineage>
</organism>
<feature type="short sequence motif" description="HXTX 2" evidence="2">
    <location>
        <begin position="121"/>
        <end position="124"/>
    </location>
</feature>
<dbReference type="Proteomes" id="UP001310692">
    <property type="component" value="Unassembled WGS sequence"/>
</dbReference>
<feature type="short sequence motif" description="HXTX 1" evidence="2">
    <location>
        <begin position="38"/>
        <end position="41"/>
    </location>
</feature>